<dbReference type="InterPro" id="IPR006847">
    <property type="entry name" value="IF2_N"/>
</dbReference>
<comment type="caution">
    <text evidence="2">The sequence shown here is derived from an EMBL/GenBank/DDBJ whole genome shotgun (WGS) entry which is preliminary data.</text>
</comment>
<dbReference type="EMBL" id="JNAX01000015">
    <property type="protein sequence ID" value="KGG19847.1"/>
    <property type="molecule type" value="Genomic_DNA"/>
</dbReference>
<evidence type="ECO:0000259" key="1">
    <source>
        <dbReference type="Pfam" id="PF04760"/>
    </source>
</evidence>
<dbReference type="Gene3D" id="1.10.10.2480">
    <property type="match status" value="1"/>
</dbReference>
<dbReference type="Pfam" id="PF04760">
    <property type="entry name" value="IF2_N"/>
    <property type="match status" value="1"/>
</dbReference>
<gene>
    <name evidence="2" type="ORF">EV03_2235</name>
</gene>
<dbReference type="Proteomes" id="UP000030392">
    <property type="component" value="Unassembled WGS sequence"/>
</dbReference>
<name>A0A0A2C2U1_PROMR</name>
<feature type="domain" description="Translation initiation factor IF-2 N-terminal" evidence="1">
    <location>
        <begin position="7"/>
        <end position="55"/>
    </location>
</feature>
<accession>A0A0A2C2U1</accession>
<evidence type="ECO:0000313" key="2">
    <source>
        <dbReference type="EMBL" id="KGG19847.1"/>
    </source>
</evidence>
<reference evidence="3" key="1">
    <citation type="journal article" date="2014" name="Sci. Data">
        <title>Genomes of diverse isolates of the marine cyanobacterium Prochlorococcus.</title>
        <authorList>
            <person name="Biller S."/>
            <person name="Berube P."/>
            <person name="Thompson J."/>
            <person name="Kelly L."/>
            <person name="Roggensack S."/>
            <person name="Awad L."/>
            <person name="Roache-Johnson K."/>
            <person name="Ding H."/>
            <person name="Giovannoni S.J."/>
            <person name="Moore L.R."/>
            <person name="Chisholm S.W."/>
        </authorList>
    </citation>
    <scope>NUCLEOTIDE SEQUENCE [LARGE SCALE GENOMIC DNA]</scope>
    <source>
        <strain evidence="3">PAC1</strain>
    </source>
</reference>
<evidence type="ECO:0000313" key="3">
    <source>
        <dbReference type="Proteomes" id="UP000030392"/>
    </source>
</evidence>
<sequence length="66" mass="7383">MTFNVARLRVKELAEVLSVDSPEIIATCTLLQIPASSPLSSLTVEQSKEIIDYLQKTKPKHNIDEE</sequence>
<proteinExistence type="predicted"/>
<protein>
    <recommendedName>
        <fullName evidence="1">Translation initiation factor IF-2 N-terminal domain-containing protein</fullName>
    </recommendedName>
</protein>
<dbReference type="RefSeq" id="WP_036907775.1">
    <property type="nucleotide sequence ID" value="NZ_CP138967.1"/>
</dbReference>
<dbReference type="AlphaFoldDB" id="A0A0A2C2U1"/>
<organism evidence="2 3">
    <name type="scientific">Prochlorococcus marinus str. PAC1</name>
    <dbReference type="NCBI Taxonomy" id="59924"/>
    <lineage>
        <taxon>Bacteria</taxon>
        <taxon>Bacillati</taxon>
        <taxon>Cyanobacteriota</taxon>
        <taxon>Cyanophyceae</taxon>
        <taxon>Synechococcales</taxon>
        <taxon>Prochlorococcaceae</taxon>
        <taxon>Prochlorococcus</taxon>
    </lineage>
</organism>